<dbReference type="GeneID" id="56038907"/>
<protein>
    <submittedName>
        <fullName evidence="1">Uncharacterized protein</fullName>
    </submittedName>
</protein>
<accession>A0A7D5LBW0</accession>
<dbReference type="EMBL" id="CP058579">
    <property type="protein sequence ID" value="QLG63073.1"/>
    <property type="molecule type" value="Genomic_DNA"/>
</dbReference>
<dbReference type="RefSeq" id="WP_179269658.1">
    <property type="nucleotide sequence ID" value="NZ_CP058579.1"/>
</dbReference>
<name>A0A7D5LBW0_9EURY</name>
<keyword evidence="2" id="KW-1185">Reference proteome</keyword>
<evidence type="ECO:0000313" key="2">
    <source>
        <dbReference type="Proteomes" id="UP000509626"/>
    </source>
</evidence>
<proteinExistence type="predicted"/>
<sequence>MTRQFEQLKERPRMDINIGRLNNKERQLLRKIDVRGTQGLTQSNLTGPFNDVYYLEGDEQAAAAVFVEENSTLLDAVDFSKRNILQTSLDRPVYDWILHELGERVLEKYETVVHETRSDGSVWIIDQQRFENHADRRYAKNNLGTAFVPADVSLKDVFAEGGPVITEADLKETDLEGDVRQVLDFFRQNPDFPCQPVSVDGMLAVRKSESAAG</sequence>
<dbReference type="KEGG" id="halu:HUG12_15570"/>
<dbReference type="AlphaFoldDB" id="A0A7D5LBW0"/>
<gene>
    <name evidence="1" type="ORF">HUG12_15570</name>
</gene>
<organism evidence="1 2">
    <name type="scientific">Halorarum salinum</name>
    <dbReference type="NCBI Taxonomy" id="2743089"/>
    <lineage>
        <taxon>Archaea</taxon>
        <taxon>Methanobacteriati</taxon>
        <taxon>Methanobacteriota</taxon>
        <taxon>Stenosarchaea group</taxon>
        <taxon>Halobacteria</taxon>
        <taxon>Halobacteriales</taxon>
        <taxon>Haloferacaceae</taxon>
        <taxon>Halorarum</taxon>
    </lineage>
</organism>
<reference evidence="1 2" key="1">
    <citation type="submission" date="2020-06" db="EMBL/GenBank/DDBJ databases">
        <title>NJ-3-1, isolated from saline soil.</title>
        <authorList>
            <person name="Cui H.L."/>
            <person name="Shi X."/>
        </authorList>
    </citation>
    <scope>NUCLEOTIDE SEQUENCE [LARGE SCALE GENOMIC DNA]</scope>
    <source>
        <strain evidence="1 2">NJ-3-1</strain>
    </source>
</reference>
<evidence type="ECO:0000313" key="1">
    <source>
        <dbReference type="EMBL" id="QLG63073.1"/>
    </source>
</evidence>
<dbReference type="OrthoDB" id="220491at2157"/>
<dbReference type="Proteomes" id="UP000509626">
    <property type="component" value="Chromosome"/>
</dbReference>